<evidence type="ECO:0000256" key="5">
    <source>
        <dbReference type="ARBA" id="ARBA00048957"/>
    </source>
</evidence>
<dbReference type="GeneID" id="136809192"/>
<dbReference type="PROSITE" id="PS51563">
    <property type="entry name" value="SAM_MTA70L_1"/>
    <property type="match status" value="1"/>
</dbReference>
<evidence type="ECO:0000313" key="9">
    <source>
        <dbReference type="Proteomes" id="UP000594262"/>
    </source>
</evidence>
<proteinExistence type="inferred from homology"/>
<feature type="compositionally biased region" description="Polar residues" evidence="7">
    <location>
        <begin position="62"/>
        <end position="75"/>
    </location>
</feature>
<dbReference type="EnsemblMetazoa" id="CLYHEMT016357.1">
    <property type="protein sequence ID" value="CLYHEMP016357.1"/>
    <property type="gene ID" value="CLYHEMG016357"/>
</dbReference>
<dbReference type="AlphaFoldDB" id="A0A7M6DMK3"/>
<name>A0A7M6DMK3_9CNID</name>
<dbReference type="OrthoDB" id="10262526at2759"/>
<comment type="catalytic activity">
    <reaction evidence="5">
        <text>an adenosine in mRNA + S-adenosyl-L-methionine = an N(6)-methyladenosine in mRNA + S-adenosyl-L-homocysteine + H(+)</text>
        <dbReference type="Rhea" id="RHEA:55584"/>
        <dbReference type="Rhea" id="RHEA-COMP:12414"/>
        <dbReference type="Rhea" id="RHEA-COMP:12417"/>
        <dbReference type="ChEBI" id="CHEBI:15378"/>
        <dbReference type="ChEBI" id="CHEBI:57856"/>
        <dbReference type="ChEBI" id="CHEBI:59789"/>
        <dbReference type="ChEBI" id="CHEBI:74411"/>
        <dbReference type="ChEBI" id="CHEBI:74449"/>
        <dbReference type="EC" id="2.1.1.348"/>
    </reaction>
</comment>
<dbReference type="PANTHER" id="PTHR12829">
    <property type="entry name" value="N6-ADENOSINE-METHYLTRANSFERASE"/>
    <property type="match status" value="1"/>
</dbReference>
<evidence type="ECO:0000313" key="8">
    <source>
        <dbReference type="EnsemblMetazoa" id="CLYHEMP016357.1"/>
    </source>
</evidence>
<sequence length="591" mass="67190">MSDTWDQLQAHKRKREDLKERLAKRRRERQNILDAASTDVVKTEEKPSTIAAAAAAGVTIPAPSSNTTELSSSRADNIVKDEKPPNNEESVKRSKEKSTTSHSKSPSKRQREERKKKKATPEELEKILALQLGDKLISLPAKLPVIVDSVNKDKYLYTTKEETITALFKLEAQNLLHLTNREDVVTIQDCEYIKLKALHGNTGSNETQTSKPSTRENDRKSERKDSEGPKDDLETLLSMPTMKESENKKIGNEILELINQPTAKELSLAEKFRSQGGAMVREFCPYGTRDECYRSNAEKSRCKKLHFKKIIQPHTDEHLGDCSFLNTCFHMDTCKYVHYEVDTRGAETNTGNNAVKVNKSSDLSGGKITMTPPQWIQCDVRKLDYDVLGKFAVVMADPPWDIHMELPYGTMSDNEMKAMAVHKLQDHGYIFLWVTGRAIELGRECLEIWGYKRVDELIWVKTNQLQRLIRTGRTGHWINHGKEHCIIGKKGRPDPNLFNYGLDCDVLVSEVRDTSHKPDEVYGLIERLAPGQRKIEMFGRMHNVQPNWITLGNQLAGVNLVEPDVIKRFQERYPSGSCLPQAKKPDAPKTE</sequence>
<keyword evidence="4" id="KW-0949">S-adenosyl-L-methionine</keyword>
<comment type="similarity">
    <text evidence="6">Belongs to the MT-A70-like family.</text>
</comment>
<dbReference type="RefSeq" id="XP_066921812.1">
    <property type="nucleotide sequence ID" value="XM_067065711.1"/>
</dbReference>
<feature type="compositionally biased region" description="Basic and acidic residues" evidence="7">
    <location>
        <begin position="213"/>
        <end position="233"/>
    </location>
</feature>
<dbReference type="GO" id="GO:0001734">
    <property type="term" value="F:mRNA m(6)A methyltransferase activity"/>
    <property type="evidence" value="ECO:0007669"/>
    <property type="project" value="UniProtKB-EC"/>
</dbReference>
<keyword evidence="2" id="KW-0489">Methyltransferase</keyword>
<dbReference type="Pfam" id="PF05063">
    <property type="entry name" value="MT-A70"/>
    <property type="match status" value="1"/>
</dbReference>
<evidence type="ECO:0000256" key="7">
    <source>
        <dbReference type="SAM" id="MobiDB-lite"/>
    </source>
</evidence>
<evidence type="ECO:0000256" key="2">
    <source>
        <dbReference type="ARBA" id="ARBA00022603"/>
    </source>
</evidence>
<evidence type="ECO:0000256" key="1">
    <source>
        <dbReference type="ARBA" id="ARBA00012160"/>
    </source>
</evidence>
<dbReference type="InterPro" id="IPR029063">
    <property type="entry name" value="SAM-dependent_MTases_sf"/>
</dbReference>
<dbReference type="Proteomes" id="UP000594262">
    <property type="component" value="Unplaced"/>
</dbReference>
<dbReference type="InterPro" id="IPR007757">
    <property type="entry name" value="MT-A70-like"/>
</dbReference>
<dbReference type="InterPro" id="IPR025848">
    <property type="entry name" value="MT-A70"/>
</dbReference>
<feature type="region of interest" description="Disordered" evidence="7">
    <location>
        <begin position="201"/>
        <end position="237"/>
    </location>
</feature>
<feature type="compositionally biased region" description="Basic and acidic residues" evidence="7">
    <location>
        <begin position="109"/>
        <end position="122"/>
    </location>
</feature>
<reference evidence="8" key="1">
    <citation type="submission" date="2021-01" db="UniProtKB">
        <authorList>
            <consortium name="EnsemblMetazoa"/>
        </authorList>
    </citation>
    <scope>IDENTIFICATION</scope>
</reference>
<evidence type="ECO:0000256" key="4">
    <source>
        <dbReference type="ARBA" id="ARBA00022691"/>
    </source>
</evidence>
<keyword evidence="9" id="KW-1185">Reference proteome</keyword>
<dbReference type="PANTHER" id="PTHR12829:SF7">
    <property type="entry name" value="N6-ADENOSINE-METHYLTRANSFERASE CATALYTIC SUBUNIT"/>
    <property type="match status" value="1"/>
</dbReference>
<dbReference type="PROSITE" id="PS51143">
    <property type="entry name" value="MT_A70"/>
    <property type="match status" value="1"/>
</dbReference>
<dbReference type="EC" id="2.1.1.348" evidence="1"/>
<feature type="compositionally biased region" description="Polar residues" evidence="7">
    <location>
        <begin position="201"/>
        <end position="212"/>
    </location>
</feature>
<protein>
    <recommendedName>
        <fullName evidence="1">mRNA m(6)A methyltransferase</fullName>
        <ecNumber evidence="1">2.1.1.348</ecNumber>
    </recommendedName>
</protein>
<dbReference type="SUPFAM" id="SSF53335">
    <property type="entry name" value="S-adenosyl-L-methionine-dependent methyltransferases"/>
    <property type="match status" value="1"/>
</dbReference>
<feature type="compositionally biased region" description="Basic and acidic residues" evidence="7">
    <location>
        <begin position="77"/>
        <end position="99"/>
    </location>
</feature>
<dbReference type="GO" id="GO:0001510">
    <property type="term" value="P:RNA methylation"/>
    <property type="evidence" value="ECO:0007669"/>
    <property type="project" value="InterPro"/>
</dbReference>
<accession>A0A7M6DMK3</accession>
<organism evidence="8 9">
    <name type="scientific">Clytia hemisphaerica</name>
    <dbReference type="NCBI Taxonomy" id="252671"/>
    <lineage>
        <taxon>Eukaryota</taxon>
        <taxon>Metazoa</taxon>
        <taxon>Cnidaria</taxon>
        <taxon>Hydrozoa</taxon>
        <taxon>Hydroidolina</taxon>
        <taxon>Leptothecata</taxon>
        <taxon>Obeliida</taxon>
        <taxon>Clytiidae</taxon>
        <taxon>Clytia</taxon>
    </lineage>
</organism>
<evidence type="ECO:0000256" key="6">
    <source>
        <dbReference type="PROSITE-ProRule" id="PRU00489"/>
    </source>
</evidence>
<dbReference type="GO" id="GO:0036396">
    <property type="term" value="C:RNA N6-methyladenosine methyltransferase complex"/>
    <property type="evidence" value="ECO:0007669"/>
    <property type="project" value="TreeGrafter"/>
</dbReference>
<evidence type="ECO:0000256" key="3">
    <source>
        <dbReference type="ARBA" id="ARBA00022679"/>
    </source>
</evidence>
<dbReference type="GO" id="GO:0005634">
    <property type="term" value="C:nucleus"/>
    <property type="evidence" value="ECO:0007669"/>
    <property type="project" value="InterPro"/>
</dbReference>
<keyword evidence="3" id="KW-0808">Transferase</keyword>
<feature type="region of interest" description="Disordered" evidence="7">
    <location>
        <begin position="1"/>
        <end position="122"/>
    </location>
</feature>